<reference evidence="1 2" key="1">
    <citation type="submission" date="2017-09" db="EMBL/GenBank/DDBJ databases">
        <title>Bacterial strain isolated from the female urinary microbiota.</title>
        <authorList>
            <person name="Thomas-White K."/>
            <person name="Kumar N."/>
            <person name="Forster S."/>
            <person name="Putonti C."/>
            <person name="Lawley T."/>
            <person name="Wolfe A.J."/>
        </authorList>
    </citation>
    <scope>NUCLEOTIDE SEQUENCE [LARGE SCALE GENOMIC DNA]</scope>
    <source>
        <strain evidence="1 2">UMB0908</strain>
    </source>
</reference>
<evidence type="ECO:0000313" key="1">
    <source>
        <dbReference type="EMBL" id="PMC61352.1"/>
    </source>
</evidence>
<sequence length="239" mass="25448">MRELSEGTITDAVAAYRGCGPDLPFAEGADPSRLRHLSWDVCRLHFAGAKLTGKRKHRELNGLHIAAYLAAQGVIQGASPLLTSSNAVVFQSAAEVLADRAKKVADLDVDDYGKGKKRKRLLKAHRELSDVLVPDSGGTATAASRTLMGAFGCLPGFGGNVAKAMGDLAGSDVPNAAFAAPTDESLAFLHRFWSAHRDEIDELAAGITVVDVAKQKRTDLPIGRARVLEMFADQWAADL</sequence>
<accession>A0A2N6SWA5</accession>
<name>A0A2N6SWA5_9CORY</name>
<dbReference type="EMBL" id="PNHF01000032">
    <property type="protein sequence ID" value="PMC61352.1"/>
    <property type="molecule type" value="Genomic_DNA"/>
</dbReference>
<evidence type="ECO:0000313" key="2">
    <source>
        <dbReference type="Proteomes" id="UP000235363"/>
    </source>
</evidence>
<proteinExistence type="predicted"/>
<protein>
    <submittedName>
        <fullName evidence="1">Uncharacterized protein</fullName>
    </submittedName>
</protein>
<gene>
    <name evidence="1" type="ORF">CJ204_11470</name>
</gene>
<comment type="caution">
    <text evidence="1">The sequence shown here is derived from an EMBL/GenBank/DDBJ whole genome shotgun (WGS) entry which is preliminary data.</text>
</comment>
<dbReference type="AlphaFoldDB" id="A0A2N6SWA5"/>
<organism evidence="1 2">
    <name type="scientific">Corynebacterium xerosis</name>
    <dbReference type="NCBI Taxonomy" id="1725"/>
    <lineage>
        <taxon>Bacteria</taxon>
        <taxon>Bacillati</taxon>
        <taxon>Actinomycetota</taxon>
        <taxon>Actinomycetes</taxon>
        <taxon>Mycobacteriales</taxon>
        <taxon>Corynebacteriaceae</taxon>
        <taxon>Corynebacterium</taxon>
    </lineage>
</organism>
<dbReference type="Proteomes" id="UP000235363">
    <property type="component" value="Unassembled WGS sequence"/>
</dbReference>
<dbReference type="RefSeq" id="WP_102214446.1">
    <property type="nucleotide sequence ID" value="NZ_PNHF01000032.1"/>
</dbReference>